<dbReference type="EnsemblProtists" id="HpaT813497">
    <property type="protein sequence ID" value="HpaP813497"/>
    <property type="gene ID" value="HpaG813497"/>
</dbReference>
<name>M4C330_HYAAE</name>
<accession>M4C330</accession>
<organism evidence="1 2">
    <name type="scientific">Hyaloperonospora arabidopsidis (strain Emoy2)</name>
    <name type="common">Downy mildew agent</name>
    <name type="synonym">Peronospora arabidopsidis</name>
    <dbReference type="NCBI Taxonomy" id="559515"/>
    <lineage>
        <taxon>Eukaryota</taxon>
        <taxon>Sar</taxon>
        <taxon>Stramenopiles</taxon>
        <taxon>Oomycota</taxon>
        <taxon>Peronosporomycetes</taxon>
        <taxon>Peronosporales</taxon>
        <taxon>Peronosporaceae</taxon>
        <taxon>Hyaloperonospora</taxon>
    </lineage>
</organism>
<dbReference type="Proteomes" id="UP000011713">
    <property type="component" value="Unassembled WGS sequence"/>
</dbReference>
<reference evidence="1" key="2">
    <citation type="submission" date="2015-06" db="UniProtKB">
        <authorList>
            <consortium name="EnsemblProtists"/>
        </authorList>
    </citation>
    <scope>IDENTIFICATION</scope>
    <source>
        <strain evidence="1">Emoy2</strain>
    </source>
</reference>
<dbReference type="EMBL" id="JH598149">
    <property type="status" value="NOT_ANNOTATED_CDS"/>
    <property type="molecule type" value="Genomic_DNA"/>
</dbReference>
<evidence type="ECO:0000313" key="1">
    <source>
        <dbReference type="EnsemblProtists" id="HpaP813497"/>
    </source>
</evidence>
<keyword evidence="2" id="KW-1185">Reference proteome</keyword>
<dbReference type="AlphaFoldDB" id="M4C330"/>
<evidence type="ECO:0000313" key="2">
    <source>
        <dbReference type="Proteomes" id="UP000011713"/>
    </source>
</evidence>
<protein>
    <submittedName>
        <fullName evidence="1">Uncharacterized protein</fullName>
    </submittedName>
</protein>
<proteinExistence type="predicted"/>
<reference evidence="2" key="1">
    <citation type="journal article" date="2010" name="Science">
        <title>Signatures of adaptation to obligate biotrophy in the Hyaloperonospora arabidopsidis genome.</title>
        <authorList>
            <person name="Baxter L."/>
            <person name="Tripathy S."/>
            <person name="Ishaque N."/>
            <person name="Boot N."/>
            <person name="Cabral A."/>
            <person name="Kemen E."/>
            <person name="Thines M."/>
            <person name="Ah-Fong A."/>
            <person name="Anderson R."/>
            <person name="Badejoko W."/>
            <person name="Bittner-Eddy P."/>
            <person name="Boore J.L."/>
            <person name="Chibucos M.C."/>
            <person name="Coates M."/>
            <person name="Dehal P."/>
            <person name="Delehaunty K."/>
            <person name="Dong S."/>
            <person name="Downton P."/>
            <person name="Dumas B."/>
            <person name="Fabro G."/>
            <person name="Fronick C."/>
            <person name="Fuerstenberg S.I."/>
            <person name="Fulton L."/>
            <person name="Gaulin E."/>
            <person name="Govers F."/>
            <person name="Hughes L."/>
            <person name="Humphray S."/>
            <person name="Jiang R.H."/>
            <person name="Judelson H."/>
            <person name="Kamoun S."/>
            <person name="Kyung K."/>
            <person name="Meijer H."/>
            <person name="Minx P."/>
            <person name="Morris P."/>
            <person name="Nelson J."/>
            <person name="Phuntumart V."/>
            <person name="Qutob D."/>
            <person name="Rehmany A."/>
            <person name="Rougon-Cardoso A."/>
            <person name="Ryden P."/>
            <person name="Torto-Alalibo T."/>
            <person name="Studholme D."/>
            <person name="Wang Y."/>
            <person name="Win J."/>
            <person name="Wood J."/>
            <person name="Clifton S.W."/>
            <person name="Rogers J."/>
            <person name="Van den Ackerveken G."/>
            <person name="Jones J.D."/>
            <person name="McDowell J.M."/>
            <person name="Beynon J."/>
            <person name="Tyler B.M."/>
        </authorList>
    </citation>
    <scope>NUCLEOTIDE SEQUENCE [LARGE SCALE GENOMIC DNA]</scope>
    <source>
        <strain evidence="2">Emoy2</strain>
    </source>
</reference>
<dbReference type="HOGENOM" id="CLU_1520678_0_0_1"/>
<dbReference type="STRING" id="559515.M4C330"/>
<dbReference type="InParanoid" id="M4C330"/>
<sequence>MEFQSAPKASCRERLKRLQREDNMDRSCIDHRMPDAYIFGLQQTSRDKHELDMPVATGRRQTNSRSGYHHTVLYLIVSPASSGNSKYTYIYFEILYKNRWKRKHRGIGEDSAFVLTHEAFKTAYWKWLWTSLAPVMMFVSFKWCKCKIGMARVIYIFTVSHMHITVQQLHIDASGQM</sequence>
<dbReference type="VEuPathDB" id="FungiDB:HpaG813497"/>